<dbReference type="Pfam" id="PF01966">
    <property type="entry name" value="HD"/>
    <property type="match status" value="1"/>
</dbReference>
<reference evidence="3" key="1">
    <citation type="submission" date="2017-04" db="EMBL/GenBank/DDBJ databases">
        <title>Function of individual gut microbiota members based on whole genome sequencing of pure cultures obtained from chicken caecum.</title>
        <authorList>
            <person name="Medvecky M."/>
            <person name="Cejkova D."/>
            <person name="Polansky O."/>
            <person name="Karasova D."/>
            <person name="Kubasova T."/>
            <person name="Cizek A."/>
            <person name="Rychlik I."/>
        </authorList>
    </citation>
    <scope>NUCLEOTIDE SEQUENCE [LARGE SCALE GENOMIC DNA]</scope>
    <source>
        <strain evidence="3">An180</strain>
    </source>
</reference>
<dbReference type="RefSeq" id="WP_087369722.1">
    <property type="nucleotide sequence ID" value="NZ_NFKK01000001.1"/>
</dbReference>
<dbReference type="EMBL" id="NFKK01000001">
    <property type="protein sequence ID" value="OUP54356.1"/>
    <property type="molecule type" value="Genomic_DNA"/>
</dbReference>
<dbReference type="SUPFAM" id="SSF109604">
    <property type="entry name" value="HD-domain/PDEase-like"/>
    <property type="match status" value="1"/>
</dbReference>
<dbReference type="AlphaFoldDB" id="A0A1Y4LCA9"/>
<gene>
    <name evidence="2" type="ORF">B5F17_00210</name>
</gene>
<evidence type="ECO:0000313" key="3">
    <source>
        <dbReference type="Proteomes" id="UP000195897"/>
    </source>
</evidence>
<dbReference type="Gene3D" id="1.10.3210.10">
    <property type="entry name" value="Hypothetical protein af1432"/>
    <property type="match status" value="1"/>
</dbReference>
<evidence type="ECO:0000259" key="1">
    <source>
        <dbReference type="Pfam" id="PF01966"/>
    </source>
</evidence>
<dbReference type="InterPro" id="IPR003607">
    <property type="entry name" value="HD/PDEase_dom"/>
</dbReference>
<organism evidence="2 3">
    <name type="scientific">Butyricicoccus pullicaecorum</name>
    <dbReference type="NCBI Taxonomy" id="501571"/>
    <lineage>
        <taxon>Bacteria</taxon>
        <taxon>Bacillati</taxon>
        <taxon>Bacillota</taxon>
        <taxon>Clostridia</taxon>
        <taxon>Eubacteriales</taxon>
        <taxon>Butyricicoccaceae</taxon>
        <taxon>Butyricicoccus</taxon>
    </lineage>
</organism>
<protein>
    <recommendedName>
        <fullName evidence="1">HD domain-containing protein</fullName>
    </recommendedName>
</protein>
<sequence length="175" mass="20147">MGLSFEAVTADILTHPLFEETRQFVHHGVENSVYEHSVAVARMAFRMACAMDWSEEDIISVTRAALLHDFFGYDWHDEWFKRFLSHYRGIHRLTHMHGFVHGVLAAKRASRYFALTDRQRDAIATHMFPLTLRMPQSKEGWVVTAADKVVAAREMTQCVFRAAARTLRRAQPDGV</sequence>
<name>A0A1Y4LCA9_9FIRM</name>
<evidence type="ECO:0000313" key="2">
    <source>
        <dbReference type="EMBL" id="OUP54356.1"/>
    </source>
</evidence>
<dbReference type="CDD" id="cd00077">
    <property type="entry name" value="HDc"/>
    <property type="match status" value="1"/>
</dbReference>
<accession>A0A1Y4LCA9</accession>
<dbReference type="Proteomes" id="UP000195897">
    <property type="component" value="Unassembled WGS sequence"/>
</dbReference>
<dbReference type="InterPro" id="IPR006674">
    <property type="entry name" value="HD_domain"/>
</dbReference>
<feature type="domain" description="HD" evidence="1">
    <location>
        <begin position="33"/>
        <end position="151"/>
    </location>
</feature>
<proteinExistence type="predicted"/>
<comment type="caution">
    <text evidence="2">The sequence shown here is derived from an EMBL/GenBank/DDBJ whole genome shotgun (WGS) entry which is preliminary data.</text>
</comment>